<dbReference type="Pfam" id="PF09594">
    <property type="entry name" value="GT87"/>
    <property type="match status" value="1"/>
</dbReference>
<evidence type="ECO:0000256" key="5">
    <source>
        <dbReference type="ARBA" id="ARBA00022989"/>
    </source>
</evidence>
<evidence type="ECO:0000313" key="10">
    <source>
        <dbReference type="Proteomes" id="UP000214646"/>
    </source>
</evidence>
<evidence type="ECO:0000256" key="3">
    <source>
        <dbReference type="ARBA" id="ARBA00022679"/>
    </source>
</evidence>
<feature type="transmembrane region" description="Helical" evidence="8">
    <location>
        <begin position="205"/>
        <end position="227"/>
    </location>
</feature>
<dbReference type="AlphaFoldDB" id="A0A225DG53"/>
<evidence type="ECO:0000256" key="6">
    <source>
        <dbReference type="ARBA" id="ARBA00023136"/>
    </source>
</evidence>
<keyword evidence="3" id="KW-0808">Transferase</keyword>
<feature type="transmembrane region" description="Helical" evidence="8">
    <location>
        <begin position="153"/>
        <end position="176"/>
    </location>
</feature>
<dbReference type="InterPro" id="IPR018584">
    <property type="entry name" value="GT87"/>
</dbReference>
<name>A0A225DG53_9BACT</name>
<protein>
    <recommendedName>
        <fullName evidence="11">DUF2029 domain-containing protein</fullName>
    </recommendedName>
</protein>
<dbReference type="GO" id="GO:0016758">
    <property type="term" value="F:hexosyltransferase activity"/>
    <property type="evidence" value="ECO:0007669"/>
    <property type="project" value="InterPro"/>
</dbReference>
<dbReference type="Proteomes" id="UP000214646">
    <property type="component" value="Unassembled WGS sequence"/>
</dbReference>
<comment type="subcellular location">
    <subcellularLocation>
        <location evidence="1">Cell membrane</location>
        <topology evidence="1">Multi-pass membrane protein</topology>
    </subcellularLocation>
</comment>
<accession>A0A225DG53</accession>
<organism evidence="9 10">
    <name type="scientific">Fimbriiglobus ruber</name>
    <dbReference type="NCBI Taxonomy" id="1908690"/>
    <lineage>
        <taxon>Bacteria</taxon>
        <taxon>Pseudomonadati</taxon>
        <taxon>Planctomycetota</taxon>
        <taxon>Planctomycetia</taxon>
        <taxon>Gemmatales</taxon>
        <taxon>Gemmataceae</taxon>
        <taxon>Fimbriiglobus</taxon>
    </lineage>
</organism>
<comment type="similarity">
    <text evidence="7">Belongs to the glycosyltransferase 87 family.</text>
</comment>
<feature type="transmembrane region" description="Helical" evidence="8">
    <location>
        <begin position="75"/>
        <end position="97"/>
    </location>
</feature>
<feature type="transmembrane region" description="Helical" evidence="8">
    <location>
        <begin position="299"/>
        <end position="319"/>
    </location>
</feature>
<feature type="transmembrane region" description="Helical" evidence="8">
    <location>
        <begin position="355"/>
        <end position="373"/>
    </location>
</feature>
<evidence type="ECO:0000256" key="8">
    <source>
        <dbReference type="SAM" id="Phobius"/>
    </source>
</evidence>
<keyword evidence="2" id="KW-1003">Cell membrane</keyword>
<reference evidence="10" key="1">
    <citation type="submission" date="2017-06" db="EMBL/GenBank/DDBJ databases">
        <title>Genome analysis of Fimbriiglobus ruber SP5, the first member of the order Planctomycetales with confirmed chitinolytic capability.</title>
        <authorList>
            <person name="Ravin N.V."/>
            <person name="Rakitin A.L."/>
            <person name="Ivanova A.A."/>
            <person name="Beletsky A.V."/>
            <person name="Kulichevskaya I.S."/>
            <person name="Mardanov A.V."/>
            <person name="Dedysh S.N."/>
        </authorList>
    </citation>
    <scope>NUCLEOTIDE SEQUENCE [LARGE SCALE GENOMIC DNA]</scope>
    <source>
        <strain evidence="10">SP5</strain>
    </source>
</reference>
<gene>
    <name evidence="9" type="ORF">FRUB_08899</name>
</gene>
<feature type="transmembrane region" description="Helical" evidence="8">
    <location>
        <begin position="412"/>
        <end position="432"/>
    </location>
</feature>
<comment type="caution">
    <text evidence="9">The sequence shown here is derived from an EMBL/GenBank/DDBJ whole genome shotgun (WGS) entry which is preliminary data.</text>
</comment>
<dbReference type="GO" id="GO:0005886">
    <property type="term" value="C:plasma membrane"/>
    <property type="evidence" value="ECO:0007669"/>
    <property type="project" value="UniProtKB-SubCell"/>
</dbReference>
<sequence>MIVVIGLLVLVMNYRYAEKANKPSELGTQTRTAFLRWREQIQGLERGEDIYKLYNYPNPPIQALILFPLTKLPPIVGGLTWLNLKVLMAGAALVWAFRIVTDLGRTFPPYEMPITVIFSLHPILGDLSHGNVNIFIAFLLIGSLEAYRRGWDLTTGLALALAIACKVTPALFVPYFGWKWVWNIVSEARAGRSPVAAACGPAGKVLAGCVVGLGLWLFVVPGAVLGWERNTTLLTSWYEGMVHPFLVEGKVTSEEASQSIPGVVFRLLTHEPSKKEFDLKDGRVKSEEFHNFVDIGHDAAHWVIRGCQVLFVLGVVGLCRAPTGPTAPRQGVRLSAEFAYVILGMLLFSERTWKHHGVTLIVVYASLAAFWLFRPSSIAMRVYIGATYSAVAALILAPSFFGGHTQDVMMTYGSHTCVFLLLTTAVCVVMWYENRAGGRPVVE</sequence>
<keyword evidence="4 8" id="KW-0812">Transmembrane</keyword>
<proteinExistence type="inferred from homology"/>
<keyword evidence="5 8" id="KW-1133">Transmembrane helix</keyword>
<evidence type="ECO:0000313" key="9">
    <source>
        <dbReference type="EMBL" id="OWK36336.1"/>
    </source>
</evidence>
<dbReference type="EMBL" id="NIDE01000017">
    <property type="protein sequence ID" value="OWK36336.1"/>
    <property type="molecule type" value="Genomic_DNA"/>
</dbReference>
<evidence type="ECO:0000256" key="4">
    <source>
        <dbReference type="ARBA" id="ARBA00022692"/>
    </source>
</evidence>
<keyword evidence="6 8" id="KW-0472">Membrane</keyword>
<evidence type="ECO:0008006" key="11">
    <source>
        <dbReference type="Google" id="ProtNLM"/>
    </source>
</evidence>
<keyword evidence="10" id="KW-1185">Reference proteome</keyword>
<evidence type="ECO:0000256" key="1">
    <source>
        <dbReference type="ARBA" id="ARBA00004651"/>
    </source>
</evidence>
<evidence type="ECO:0000256" key="2">
    <source>
        <dbReference type="ARBA" id="ARBA00022475"/>
    </source>
</evidence>
<evidence type="ECO:0000256" key="7">
    <source>
        <dbReference type="ARBA" id="ARBA00024033"/>
    </source>
</evidence>
<feature type="transmembrane region" description="Helical" evidence="8">
    <location>
        <begin position="380"/>
        <end position="400"/>
    </location>
</feature>